<dbReference type="HOGENOM" id="CLU_1470400_0_0_1"/>
<keyword evidence="4" id="KW-1185">Reference proteome</keyword>
<evidence type="ECO:0000256" key="1">
    <source>
        <dbReference type="SAM" id="MobiDB-lite"/>
    </source>
</evidence>
<evidence type="ECO:0000313" key="4">
    <source>
        <dbReference type="Proteomes" id="UP000008022"/>
    </source>
</evidence>
<keyword evidence="2" id="KW-0812">Transmembrane</keyword>
<protein>
    <submittedName>
        <fullName evidence="3">Uncharacterized protein</fullName>
    </submittedName>
</protein>
<reference evidence="3" key="2">
    <citation type="submission" date="2015-06" db="UniProtKB">
        <authorList>
            <consortium name="EnsemblPlants"/>
        </authorList>
    </citation>
    <scope>IDENTIFICATION</scope>
</reference>
<feature type="compositionally biased region" description="Basic residues" evidence="1">
    <location>
        <begin position="91"/>
        <end position="117"/>
    </location>
</feature>
<organism evidence="3 4">
    <name type="scientific">Oryza rufipogon</name>
    <name type="common">Brownbeard rice</name>
    <name type="synonym">Asian wild rice</name>
    <dbReference type="NCBI Taxonomy" id="4529"/>
    <lineage>
        <taxon>Eukaryota</taxon>
        <taxon>Viridiplantae</taxon>
        <taxon>Streptophyta</taxon>
        <taxon>Embryophyta</taxon>
        <taxon>Tracheophyta</taxon>
        <taxon>Spermatophyta</taxon>
        <taxon>Magnoliopsida</taxon>
        <taxon>Liliopsida</taxon>
        <taxon>Poales</taxon>
        <taxon>Poaceae</taxon>
        <taxon>BOP clade</taxon>
        <taxon>Oryzoideae</taxon>
        <taxon>Oryzeae</taxon>
        <taxon>Oryzinae</taxon>
        <taxon>Oryza</taxon>
    </lineage>
</organism>
<accession>A0A0E0QQV8</accession>
<sequence length="197" mass="20516">MSPGAAATVGTPCATSSFRRFTTPEIVTPLSCYCPIVGSPKARVVEASVSCAAPYDCKLPPTPGITVPMDCITSCTLPATTVPTPTLGRSAHPHPASRRRRASGHRRRSSNRRHGRWASHQCPHLPVACALVHVTHPMRCHIAFILLAAAVAAAPASAVAALLPATTPPARCRVADPAVRLDAAPTTGEKARSNVGN</sequence>
<dbReference type="EnsemblPlants" id="ORUFI09G09470.1">
    <property type="protein sequence ID" value="ORUFI09G09470.1"/>
    <property type="gene ID" value="ORUFI09G09470"/>
</dbReference>
<evidence type="ECO:0000256" key="2">
    <source>
        <dbReference type="SAM" id="Phobius"/>
    </source>
</evidence>
<dbReference type="Proteomes" id="UP000008022">
    <property type="component" value="Unassembled WGS sequence"/>
</dbReference>
<reference evidence="4" key="1">
    <citation type="submission" date="2013-06" db="EMBL/GenBank/DDBJ databases">
        <authorList>
            <person name="Zhao Q."/>
        </authorList>
    </citation>
    <scope>NUCLEOTIDE SEQUENCE</scope>
    <source>
        <strain evidence="4">cv. W1943</strain>
    </source>
</reference>
<dbReference type="AlphaFoldDB" id="A0A0E0QQV8"/>
<keyword evidence="2" id="KW-0472">Membrane</keyword>
<feature type="transmembrane region" description="Helical" evidence="2">
    <location>
        <begin position="142"/>
        <end position="163"/>
    </location>
</feature>
<name>A0A0E0QQV8_ORYRU</name>
<proteinExistence type="predicted"/>
<dbReference type="Gramene" id="ORUFI09G09470.1">
    <property type="protein sequence ID" value="ORUFI09G09470.1"/>
    <property type="gene ID" value="ORUFI09G09470"/>
</dbReference>
<keyword evidence="2" id="KW-1133">Transmembrane helix</keyword>
<feature type="region of interest" description="Disordered" evidence="1">
    <location>
        <begin position="83"/>
        <end position="117"/>
    </location>
</feature>
<evidence type="ECO:0000313" key="3">
    <source>
        <dbReference type="EnsemblPlants" id="ORUFI09G09470.1"/>
    </source>
</evidence>